<evidence type="ECO:0000256" key="5">
    <source>
        <dbReference type="ARBA" id="ARBA00023136"/>
    </source>
</evidence>
<keyword evidence="2" id="KW-0813">Transport</keyword>
<evidence type="ECO:0000256" key="3">
    <source>
        <dbReference type="ARBA" id="ARBA00022692"/>
    </source>
</evidence>
<protein>
    <recommendedName>
        <fullName evidence="8">Major facilitator superfamily (MFS) profile domain-containing protein</fullName>
    </recommendedName>
</protein>
<evidence type="ECO:0000313" key="10">
    <source>
        <dbReference type="Proteomes" id="UP000024533"/>
    </source>
</evidence>
<dbReference type="Pfam" id="PF07690">
    <property type="entry name" value="MFS_1"/>
    <property type="match status" value="1"/>
</dbReference>
<comment type="subcellular location">
    <subcellularLocation>
        <location evidence="1">Membrane</location>
        <topology evidence="1">Multi-pass membrane protein</topology>
    </subcellularLocation>
</comment>
<gene>
    <name evidence="9" type="ORF">H109_07945</name>
</gene>
<keyword evidence="3 7" id="KW-0812">Transmembrane</keyword>
<evidence type="ECO:0000256" key="4">
    <source>
        <dbReference type="ARBA" id="ARBA00022989"/>
    </source>
</evidence>
<dbReference type="EMBL" id="AOKY01000943">
    <property type="protein sequence ID" value="KDB20083.1"/>
    <property type="molecule type" value="Genomic_DNA"/>
</dbReference>
<evidence type="ECO:0000313" key="9">
    <source>
        <dbReference type="EMBL" id="KDB20083.1"/>
    </source>
</evidence>
<dbReference type="STRING" id="1215338.A0A059IXA4"/>
<dbReference type="PROSITE" id="PS50850">
    <property type="entry name" value="MFS"/>
    <property type="match status" value="1"/>
</dbReference>
<sequence length="523" mass="58766">MDEKVNPRPADADAAYNFLHQHNIDLSSVDEKALLRKIDWMIVPLMWACYNLQYVDKVLINFASIMGLLEDAHLDTNQYSYLGLAFYVSYLFFELPTGYLMQRLPTAKYLGANLILWGTVVALNCAAKNFAGLLVLRLLLGCFEASVAPSLILITGMWYKKKEQPARMGFWYSGTGTATIIGALSAYGLLFYTGERFEPWQVMFLIFGLITIFTGILVILFLPDNPMTSRLTEAEKVYAIERLRENQTGVENKHFKIKQFKEVFEDPQTYLLTLITTAGLVPNAAISQFQSLIIKAIGYTPKQTQLLSIPSGVVNMIAIVAATLLAARFGKRTLFMVAVLIPSLLGACMLAFFDNTHPAAKLAGNYLTHCNNAFLPLTYSIITANYAGHTKKVTMNAIILMAFCLGNILGPLTFKDKDAPEYVPAKLTIVVTMSITIVSIFVLRLYYKYENKRRDRKLEEGQVQPAADFLDITDRENLSFRVSYASSIPLVLTLNIKIIILVRILNMVSCSQCPKRPWLCTHW</sequence>
<reference evidence="9 10" key="1">
    <citation type="submission" date="2014-02" db="EMBL/GenBank/DDBJ databases">
        <title>The Genome Sequence of Trichophyton interdigitale MR816.</title>
        <authorList>
            <consortium name="The Broad Institute Genomics Platform"/>
            <person name="Cuomo C.A."/>
            <person name="White T.C."/>
            <person name="Graser Y."/>
            <person name="Martinez-Rossi N."/>
            <person name="Heitman J."/>
            <person name="Young S.K."/>
            <person name="Zeng Q."/>
            <person name="Gargeya S."/>
            <person name="Abouelleil A."/>
            <person name="Alvarado L."/>
            <person name="Chapman S.B."/>
            <person name="Gainer-Dewar J."/>
            <person name="Goldberg J."/>
            <person name="Griggs A."/>
            <person name="Gujja S."/>
            <person name="Hansen M."/>
            <person name="Howarth C."/>
            <person name="Imamovic A."/>
            <person name="Larimer J."/>
            <person name="Martinez D."/>
            <person name="Murphy C."/>
            <person name="Pearson M.D."/>
            <person name="Persinoti G."/>
            <person name="Poon T."/>
            <person name="Priest M."/>
            <person name="Roberts A.D."/>
            <person name="Saif S."/>
            <person name="Shea T.D."/>
            <person name="Sykes S.N."/>
            <person name="Wortman J."/>
            <person name="Nusbaum C."/>
            <person name="Birren B."/>
        </authorList>
    </citation>
    <scope>NUCLEOTIDE SEQUENCE [LARGE SCALE GENOMIC DNA]</scope>
    <source>
        <strain evidence="9 10">MR816</strain>
    </source>
</reference>
<feature type="transmembrane region" description="Helical" evidence="7">
    <location>
        <begin position="393"/>
        <end position="414"/>
    </location>
</feature>
<feature type="transmembrane region" description="Helical" evidence="7">
    <location>
        <begin position="81"/>
        <end position="101"/>
    </location>
</feature>
<evidence type="ECO:0000256" key="1">
    <source>
        <dbReference type="ARBA" id="ARBA00004141"/>
    </source>
</evidence>
<keyword evidence="4 7" id="KW-1133">Transmembrane helix</keyword>
<accession>A0A059IXA4</accession>
<dbReference type="OMA" id="INYASVM"/>
<proteinExistence type="inferred from homology"/>
<dbReference type="FunFam" id="1.20.1250.20:FF:000064">
    <property type="entry name" value="MFS allantoate transporter"/>
    <property type="match status" value="1"/>
</dbReference>
<feature type="transmembrane region" description="Helical" evidence="7">
    <location>
        <begin position="134"/>
        <end position="158"/>
    </location>
</feature>
<comment type="similarity">
    <text evidence="6">Belongs to the major facilitator superfamily. Allantoate permease family.</text>
</comment>
<feature type="transmembrane region" description="Helical" evidence="7">
    <location>
        <begin position="270"/>
        <end position="294"/>
    </location>
</feature>
<evidence type="ECO:0000256" key="2">
    <source>
        <dbReference type="ARBA" id="ARBA00022448"/>
    </source>
</evidence>
<organism evidence="9 10">
    <name type="scientific">Trichophyton interdigitale (strain MR816)</name>
    <dbReference type="NCBI Taxonomy" id="1215338"/>
    <lineage>
        <taxon>Eukaryota</taxon>
        <taxon>Fungi</taxon>
        <taxon>Dikarya</taxon>
        <taxon>Ascomycota</taxon>
        <taxon>Pezizomycotina</taxon>
        <taxon>Eurotiomycetes</taxon>
        <taxon>Eurotiomycetidae</taxon>
        <taxon>Onygenales</taxon>
        <taxon>Arthrodermataceae</taxon>
        <taxon>Trichophyton</taxon>
    </lineage>
</organism>
<dbReference type="PANTHER" id="PTHR43791">
    <property type="entry name" value="PERMEASE-RELATED"/>
    <property type="match status" value="1"/>
</dbReference>
<dbReference type="GO" id="GO:0022857">
    <property type="term" value="F:transmembrane transporter activity"/>
    <property type="evidence" value="ECO:0007669"/>
    <property type="project" value="InterPro"/>
</dbReference>
<dbReference type="PANTHER" id="PTHR43791:SF40">
    <property type="entry name" value="THIAMINE PATHWAY TRANSPORTER THI73"/>
    <property type="match status" value="1"/>
</dbReference>
<feature type="transmembrane region" description="Helical" evidence="7">
    <location>
        <begin position="170"/>
        <end position="190"/>
    </location>
</feature>
<feature type="transmembrane region" description="Helical" evidence="7">
    <location>
        <begin position="306"/>
        <end position="327"/>
    </location>
</feature>
<feature type="transmembrane region" description="Helical" evidence="7">
    <location>
        <begin position="333"/>
        <end position="353"/>
    </location>
</feature>
<dbReference type="CDD" id="cd17327">
    <property type="entry name" value="MFS_FEN2_like"/>
    <property type="match status" value="1"/>
</dbReference>
<dbReference type="SUPFAM" id="SSF103473">
    <property type="entry name" value="MFS general substrate transporter"/>
    <property type="match status" value="1"/>
</dbReference>
<feature type="transmembrane region" description="Helical" evidence="7">
    <location>
        <begin position="426"/>
        <end position="447"/>
    </location>
</feature>
<dbReference type="Gene3D" id="1.20.1250.20">
    <property type="entry name" value="MFS general substrate transporter like domains"/>
    <property type="match status" value="2"/>
</dbReference>
<feature type="transmembrane region" description="Helical" evidence="7">
    <location>
        <begin position="202"/>
        <end position="222"/>
    </location>
</feature>
<feature type="transmembrane region" description="Helical" evidence="7">
    <location>
        <begin position="484"/>
        <end position="505"/>
    </location>
</feature>
<keyword evidence="10" id="KW-1185">Reference proteome</keyword>
<dbReference type="HOGENOM" id="CLU_001265_0_5_1"/>
<name>A0A059IXA4_TRIIM</name>
<dbReference type="GO" id="GO:0016020">
    <property type="term" value="C:membrane"/>
    <property type="evidence" value="ECO:0007669"/>
    <property type="project" value="UniProtKB-SubCell"/>
</dbReference>
<evidence type="ECO:0000256" key="7">
    <source>
        <dbReference type="SAM" id="Phobius"/>
    </source>
</evidence>
<dbReference type="Proteomes" id="UP000024533">
    <property type="component" value="Unassembled WGS sequence"/>
</dbReference>
<dbReference type="InterPro" id="IPR011701">
    <property type="entry name" value="MFS"/>
</dbReference>
<evidence type="ECO:0000259" key="8">
    <source>
        <dbReference type="PROSITE" id="PS50850"/>
    </source>
</evidence>
<dbReference type="InterPro" id="IPR036259">
    <property type="entry name" value="MFS_trans_sf"/>
</dbReference>
<dbReference type="AlphaFoldDB" id="A0A059IXA4"/>
<evidence type="ECO:0000256" key="6">
    <source>
        <dbReference type="ARBA" id="ARBA00037968"/>
    </source>
</evidence>
<comment type="caution">
    <text evidence="9">The sequence shown here is derived from an EMBL/GenBank/DDBJ whole genome shotgun (WGS) entry which is preliminary data.</text>
</comment>
<dbReference type="OrthoDB" id="6730379at2759"/>
<keyword evidence="5 7" id="KW-0472">Membrane</keyword>
<feature type="domain" description="Major facilitator superfamily (MFS) profile" evidence="8">
    <location>
        <begin position="42"/>
        <end position="451"/>
    </location>
</feature>
<dbReference type="InterPro" id="IPR020846">
    <property type="entry name" value="MFS_dom"/>
</dbReference>